<evidence type="ECO:0000256" key="4">
    <source>
        <dbReference type="ARBA" id="ARBA00022636"/>
    </source>
</evidence>
<keyword evidence="7 10" id="KW-1133">Transmembrane helix</keyword>
<dbReference type="GO" id="GO:0071111">
    <property type="term" value="F:cyclic-guanylate-specific phosphodiesterase activity"/>
    <property type="evidence" value="ECO:0007669"/>
    <property type="project" value="UniProtKB-EC"/>
</dbReference>
<keyword evidence="4" id="KW-0973">c-di-GMP</keyword>
<dbReference type="PANTHER" id="PTHR33121">
    <property type="entry name" value="CYCLIC DI-GMP PHOSPHODIESTERASE PDEF"/>
    <property type="match status" value="1"/>
</dbReference>
<keyword evidence="6" id="KW-0378">Hydrolase</keyword>
<sequence>MPRRFATTIALTLCTVAIVLPLVAALLIARHQSMEEAGAQASNIASAIIHRTEAVGEQSAAAYQRLTELNPSGTCSEAKRAQLRRILLDYDYVQAAGYVSGDRITCSAIGPQADGLQMGPPAYVSPKGTRVHFGVSIDGSRPFVVLSGDHYATAVHPDNLLVETPSVPGLAQGVFGRSAGKVWARDGHFDPAWLEQHGKAARAIFYDGGYLVAIQGSERFDVGAYAAIPRAYLSSRLRELALLLLPVGLALGAALVGAIVMFARQRASLPALLRAALNRQEFVLYYQPIVELGSNTIAGAEALLRWPANKQIGMRPALFVQAAADCGLTARFTEYVLARVAIDGPRFFSRYPGCYISVNLAPSDLLSGAVVEHLQRLLTTPGIGVHNIVVEVTESSFVDPASANRTIARIHALGIRVAIDDFGTGFSGLSQLTQLRADCLKIDKIFVDAIGTGSVTSEVVLHIIAMARSLKLTLISEGVETHAQAEFLRQHGVAFAQGWLFGKAQPLDELLRPAGPD</sequence>
<keyword evidence="3" id="KW-1003">Cell membrane</keyword>
<dbReference type="InterPro" id="IPR024744">
    <property type="entry name" value="CSS-motif_dom"/>
</dbReference>
<comment type="subcellular location">
    <subcellularLocation>
        <location evidence="1">Cell membrane</location>
        <topology evidence="1">Multi-pass membrane protein</topology>
    </subcellularLocation>
</comment>
<dbReference type="CDD" id="cd01948">
    <property type="entry name" value="EAL"/>
    <property type="match status" value="1"/>
</dbReference>
<dbReference type="GO" id="GO:0005886">
    <property type="term" value="C:plasma membrane"/>
    <property type="evidence" value="ECO:0007669"/>
    <property type="project" value="UniProtKB-SubCell"/>
</dbReference>
<evidence type="ECO:0000259" key="11">
    <source>
        <dbReference type="PROSITE" id="PS50883"/>
    </source>
</evidence>
<keyword evidence="8 10" id="KW-0472">Membrane</keyword>
<evidence type="ECO:0000256" key="6">
    <source>
        <dbReference type="ARBA" id="ARBA00022801"/>
    </source>
</evidence>
<comment type="caution">
    <text evidence="12">The sequence shown here is derived from an EMBL/GenBank/DDBJ whole genome shotgun (WGS) entry which is preliminary data.</text>
</comment>
<dbReference type="Pfam" id="PF00563">
    <property type="entry name" value="EAL"/>
    <property type="match status" value="1"/>
</dbReference>
<evidence type="ECO:0000256" key="9">
    <source>
        <dbReference type="ARBA" id="ARBA00034290"/>
    </source>
</evidence>
<dbReference type="PANTHER" id="PTHR33121:SF79">
    <property type="entry name" value="CYCLIC DI-GMP PHOSPHODIESTERASE PDED-RELATED"/>
    <property type="match status" value="1"/>
</dbReference>
<dbReference type="PROSITE" id="PS50883">
    <property type="entry name" value="EAL"/>
    <property type="match status" value="1"/>
</dbReference>
<dbReference type="InterPro" id="IPR050706">
    <property type="entry name" value="Cyclic-di-GMP_PDE-like"/>
</dbReference>
<dbReference type="InterPro" id="IPR001633">
    <property type="entry name" value="EAL_dom"/>
</dbReference>
<dbReference type="Gene3D" id="3.20.20.450">
    <property type="entry name" value="EAL domain"/>
    <property type="match status" value="1"/>
</dbReference>
<reference evidence="12 13" key="1">
    <citation type="submission" date="2017-02" db="EMBL/GenBank/DDBJ databases">
        <title>Whole genome sequencing of Rhodanobacter lindaniclasticus DSM 17932.</title>
        <authorList>
            <person name="Kumar S."/>
            <person name="Patil P."/>
            <person name="Patil P.B."/>
        </authorList>
    </citation>
    <scope>NUCLEOTIDE SEQUENCE [LARGE SCALE GENOMIC DNA]</scope>
    <source>
        <strain evidence="12 13">DSM 17932</strain>
    </source>
</reference>
<keyword evidence="13" id="KW-1185">Reference proteome</keyword>
<evidence type="ECO:0000313" key="13">
    <source>
        <dbReference type="Proteomes" id="UP000306317"/>
    </source>
</evidence>
<dbReference type="Pfam" id="PF12792">
    <property type="entry name" value="CSS-motif"/>
    <property type="match status" value="1"/>
</dbReference>
<name>A0A4S3KHY4_9GAMM</name>
<comment type="catalytic activity">
    <reaction evidence="9">
        <text>3',3'-c-di-GMP + H2O = 5'-phosphoguanylyl(3'-&gt;5')guanosine + H(+)</text>
        <dbReference type="Rhea" id="RHEA:24902"/>
        <dbReference type="ChEBI" id="CHEBI:15377"/>
        <dbReference type="ChEBI" id="CHEBI:15378"/>
        <dbReference type="ChEBI" id="CHEBI:58754"/>
        <dbReference type="ChEBI" id="CHEBI:58805"/>
        <dbReference type="EC" id="3.1.4.52"/>
    </reaction>
</comment>
<dbReference type="AlphaFoldDB" id="A0A4S3KHY4"/>
<organism evidence="12 13">
    <name type="scientific">Rhodanobacter lindaniclasticus</name>
    <dbReference type="NCBI Taxonomy" id="75310"/>
    <lineage>
        <taxon>Bacteria</taxon>
        <taxon>Pseudomonadati</taxon>
        <taxon>Pseudomonadota</taxon>
        <taxon>Gammaproteobacteria</taxon>
        <taxon>Lysobacterales</taxon>
        <taxon>Rhodanobacteraceae</taxon>
        <taxon>Rhodanobacter</taxon>
    </lineage>
</organism>
<evidence type="ECO:0000256" key="3">
    <source>
        <dbReference type="ARBA" id="ARBA00022475"/>
    </source>
</evidence>
<feature type="transmembrane region" description="Helical" evidence="10">
    <location>
        <begin position="240"/>
        <end position="263"/>
    </location>
</feature>
<evidence type="ECO:0000256" key="2">
    <source>
        <dbReference type="ARBA" id="ARBA00012282"/>
    </source>
</evidence>
<dbReference type="InterPro" id="IPR035919">
    <property type="entry name" value="EAL_sf"/>
</dbReference>
<proteinExistence type="predicted"/>
<dbReference type="Proteomes" id="UP000306317">
    <property type="component" value="Unassembled WGS sequence"/>
</dbReference>
<keyword evidence="5 10" id="KW-0812">Transmembrane</keyword>
<evidence type="ECO:0000313" key="12">
    <source>
        <dbReference type="EMBL" id="THD08150.1"/>
    </source>
</evidence>
<dbReference type="SMART" id="SM00052">
    <property type="entry name" value="EAL"/>
    <property type="match status" value="1"/>
</dbReference>
<evidence type="ECO:0000256" key="10">
    <source>
        <dbReference type="SAM" id="Phobius"/>
    </source>
</evidence>
<evidence type="ECO:0000256" key="7">
    <source>
        <dbReference type="ARBA" id="ARBA00022989"/>
    </source>
</evidence>
<accession>A0A4S3KHY4</accession>
<gene>
    <name evidence="12" type="ORF">B1991_06500</name>
</gene>
<dbReference type="EC" id="3.1.4.52" evidence="2"/>
<dbReference type="SUPFAM" id="SSF141868">
    <property type="entry name" value="EAL domain-like"/>
    <property type="match status" value="1"/>
</dbReference>
<protein>
    <recommendedName>
        <fullName evidence="2">cyclic-guanylate-specific phosphodiesterase</fullName>
        <ecNumber evidence="2">3.1.4.52</ecNumber>
    </recommendedName>
</protein>
<dbReference type="RefSeq" id="WP_136257911.1">
    <property type="nucleotide sequence ID" value="NZ_MWIO01000018.1"/>
</dbReference>
<evidence type="ECO:0000256" key="8">
    <source>
        <dbReference type="ARBA" id="ARBA00023136"/>
    </source>
</evidence>
<feature type="domain" description="EAL" evidence="11">
    <location>
        <begin position="266"/>
        <end position="517"/>
    </location>
</feature>
<dbReference type="OrthoDB" id="9812358at2"/>
<dbReference type="EMBL" id="MWIO01000018">
    <property type="protein sequence ID" value="THD08150.1"/>
    <property type="molecule type" value="Genomic_DNA"/>
</dbReference>
<evidence type="ECO:0000256" key="5">
    <source>
        <dbReference type="ARBA" id="ARBA00022692"/>
    </source>
</evidence>
<evidence type="ECO:0000256" key="1">
    <source>
        <dbReference type="ARBA" id="ARBA00004651"/>
    </source>
</evidence>